<dbReference type="AlphaFoldDB" id="A0AAV6TD91"/>
<evidence type="ECO:0000256" key="1">
    <source>
        <dbReference type="ARBA" id="ARBA00007587"/>
    </source>
</evidence>
<dbReference type="FunFam" id="3.40.50.300:FF:000948">
    <property type="entry name" value="Thymidine kinase"/>
    <property type="match status" value="1"/>
</dbReference>
<evidence type="ECO:0000256" key="10">
    <source>
        <dbReference type="ARBA" id="ARBA00048113"/>
    </source>
</evidence>
<keyword evidence="7" id="KW-0862">Zinc</keyword>
<dbReference type="Gene3D" id="3.40.50.300">
    <property type="entry name" value="P-loop containing nucleotide triphosphate hydrolases"/>
    <property type="match status" value="1"/>
</dbReference>
<evidence type="ECO:0000256" key="2">
    <source>
        <dbReference type="ARBA" id="ARBA00022634"/>
    </source>
</evidence>
<keyword evidence="4" id="KW-0479">Metal-binding</keyword>
<sequence>MATVDGATVDGGSRLRGRIELIFGPMFSGKTTELIRRLRRYMLAKHDCLIVKYASDAKHEIDHITTHDSQCQAALLATTLHDLKSLASIYSVIAIDEGHFFPDIVSFAEEMAQRDKVILIAALDGTSERKPFGHVLQLMPLAENVIKLTAICMHCFRDAAFTTSIETDDTTGRKHIY</sequence>
<keyword evidence="8 12" id="KW-0067">ATP-binding</keyword>
<keyword evidence="3 12" id="KW-0808">Transferase</keyword>
<proteinExistence type="inferred from homology"/>
<comment type="subunit">
    <text evidence="9">Homotetramer. Tetramerization from dimerization is induced by ATP and increases catalytic efficiency due to a high affinity for thymidine. Tetramerization is inhibited by phosphorylation at Ser-13. Interacts (via the KEN box) with FZR1.</text>
</comment>
<evidence type="ECO:0000256" key="4">
    <source>
        <dbReference type="ARBA" id="ARBA00022723"/>
    </source>
</evidence>
<dbReference type="PIRSF" id="PIRSF035805">
    <property type="entry name" value="TK_cell"/>
    <property type="match status" value="1"/>
</dbReference>
<evidence type="ECO:0000256" key="13">
    <source>
        <dbReference type="RuleBase" id="RU004165"/>
    </source>
</evidence>
<accession>A0AAV6TD91</accession>
<keyword evidence="2 12" id="KW-0237">DNA synthesis</keyword>
<feature type="active site" description="Proton acceptor" evidence="11">
    <location>
        <position position="97"/>
    </location>
</feature>
<evidence type="ECO:0000256" key="11">
    <source>
        <dbReference type="PIRSR" id="PIRSR035805-1"/>
    </source>
</evidence>
<feature type="non-terminal residue" evidence="14">
    <location>
        <position position="177"/>
    </location>
</feature>
<keyword evidence="5 12" id="KW-0547">Nucleotide-binding</keyword>
<dbReference type="Proteomes" id="UP000827092">
    <property type="component" value="Unassembled WGS sequence"/>
</dbReference>
<keyword evidence="6 12" id="KW-0418">Kinase</keyword>
<dbReference type="PANTHER" id="PTHR11441">
    <property type="entry name" value="THYMIDINE KINASE"/>
    <property type="match status" value="1"/>
</dbReference>
<evidence type="ECO:0000256" key="5">
    <source>
        <dbReference type="ARBA" id="ARBA00022741"/>
    </source>
</evidence>
<comment type="similarity">
    <text evidence="1 13">Belongs to the thymidine kinase family.</text>
</comment>
<organism evidence="14 15">
    <name type="scientific">Oedothorax gibbosus</name>
    <dbReference type="NCBI Taxonomy" id="931172"/>
    <lineage>
        <taxon>Eukaryota</taxon>
        <taxon>Metazoa</taxon>
        <taxon>Ecdysozoa</taxon>
        <taxon>Arthropoda</taxon>
        <taxon>Chelicerata</taxon>
        <taxon>Arachnida</taxon>
        <taxon>Araneae</taxon>
        <taxon>Araneomorphae</taxon>
        <taxon>Entelegynae</taxon>
        <taxon>Araneoidea</taxon>
        <taxon>Linyphiidae</taxon>
        <taxon>Erigoninae</taxon>
        <taxon>Oedothorax</taxon>
    </lineage>
</organism>
<evidence type="ECO:0000256" key="9">
    <source>
        <dbReference type="ARBA" id="ARBA00046642"/>
    </source>
</evidence>
<name>A0AAV6TD91_9ARAC</name>
<dbReference type="GO" id="GO:0004797">
    <property type="term" value="F:thymidine kinase activity"/>
    <property type="evidence" value="ECO:0007669"/>
    <property type="project" value="UniProtKB-EC"/>
</dbReference>
<dbReference type="PANTHER" id="PTHR11441:SF0">
    <property type="entry name" value="THYMIDINE KINASE, CYTOSOLIC"/>
    <property type="match status" value="1"/>
</dbReference>
<dbReference type="GO" id="GO:0046104">
    <property type="term" value="P:thymidine metabolic process"/>
    <property type="evidence" value="ECO:0007669"/>
    <property type="project" value="TreeGrafter"/>
</dbReference>
<evidence type="ECO:0000256" key="12">
    <source>
        <dbReference type="RuleBase" id="RU000544"/>
    </source>
</evidence>
<dbReference type="GO" id="GO:0071897">
    <property type="term" value="P:DNA biosynthetic process"/>
    <property type="evidence" value="ECO:0007669"/>
    <property type="project" value="UniProtKB-KW"/>
</dbReference>
<evidence type="ECO:0000256" key="7">
    <source>
        <dbReference type="ARBA" id="ARBA00022833"/>
    </source>
</evidence>
<evidence type="ECO:0000256" key="8">
    <source>
        <dbReference type="ARBA" id="ARBA00022840"/>
    </source>
</evidence>
<protein>
    <recommendedName>
        <fullName evidence="12">Thymidine kinase</fullName>
        <ecNumber evidence="12">2.7.1.21</ecNumber>
    </recommendedName>
</protein>
<comment type="caution">
    <text evidence="14">The sequence shown here is derived from an EMBL/GenBank/DDBJ whole genome shotgun (WGS) entry which is preliminary data.</text>
</comment>
<dbReference type="SUPFAM" id="SSF52540">
    <property type="entry name" value="P-loop containing nucleoside triphosphate hydrolases"/>
    <property type="match status" value="1"/>
</dbReference>
<dbReference type="Pfam" id="PF00265">
    <property type="entry name" value="TK"/>
    <property type="match status" value="1"/>
</dbReference>
<evidence type="ECO:0000256" key="3">
    <source>
        <dbReference type="ARBA" id="ARBA00022679"/>
    </source>
</evidence>
<dbReference type="EMBL" id="JAFNEN010006505">
    <property type="protein sequence ID" value="KAG8155889.1"/>
    <property type="molecule type" value="Genomic_DNA"/>
</dbReference>
<dbReference type="GO" id="GO:0046872">
    <property type="term" value="F:metal ion binding"/>
    <property type="evidence" value="ECO:0007669"/>
    <property type="project" value="UniProtKB-KW"/>
</dbReference>
<evidence type="ECO:0000313" key="15">
    <source>
        <dbReference type="Proteomes" id="UP000827092"/>
    </source>
</evidence>
<dbReference type="EC" id="2.7.1.21" evidence="12"/>
<evidence type="ECO:0000256" key="6">
    <source>
        <dbReference type="ARBA" id="ARBA00022777"/>
    </source>
</evidence>
<gene>
    <name evidence="14" type="ORF">JTE90_004216</name>
</gene>
<keyword evidence="15" id="KW-1185">Reference proteome</keyword>
<dbReference type="InterPro" id="IPR001267">
    <property type="entry name" value="Thymidine_kinase"/>
</dbReference>
<reference evidence="14 15" key="1">
    <citation type="journal article" date="2022" name="Nat. Ecol. Evol.">
        <title>A masculinizing supergene underlies an exaggerated male reproductive morph in a spider.</title>
        <authorList>
            <person name="Hendrickx F."/>
            <person name="De Corte Z."/>
            <person name="Sonet G."/>
            <person name="Van Belleghem S.M."/>
            <person name="Kostlbacher S."/>
            <person name="Vangestel C."/>
        </authorList>
    </citation>
    <scope>NUCLEOTIDE SEQUENCE [LARGE SCALE GENOMIC DNA]</scope>
    <source>
        <strain evidence="14">W744_W776</strain>
    </source>
</reference>
<comment type="catalytic activity">
    <reaction evidence="10">
        <text>thymidine + ATP = dTMP + ADP + H(+)</text>
        <dbReference type="Rhea" id="RHEA:19129"/>
        <dbReference type="ChEBI" id="CHEBI:15378"/>
        <dbReference type="ChEBI" id="CHEBI:17748"/>
        <dbReference type="ChEBI" id="CHEBI:30616"/>
        <dbReference type="ChEBI" id="CHEBI:63528"/>
        <dbReference type="ChEBI" id="CHEBI:456216"/>
        <dbReference type="EC" id="2.7.1.21"/>
    </reaction>
    <physiologicalReaction direction="left-to-right" evidence="10">
        <dbReference type="Rhea" id="RHEA:19130"/>
    </physiologicalReaction>
</comment>
<dbReference type="GO" id="GO:0005524">
    <property type="term" value="F:ATP binding"/>
    <property type="evidence" value="ECO:0007669"/>
    <property type="project" value="UniProtKB-KW"/>
</dbReference>
<dbReference type="InterPro" id="IPR027417">
    <property type="entry name" value="P-loop_NTPase"/>
</dbReference>
<evidence type="ECO:0000313" key="14">
    <source>
        <dbReference type="EMBL" id="KAG8155889.1"/>
    </source>
</evidence>